<dbReference type="SUPFAM" id="SSF46689">
    <property type="entry name" value="Homeodomain-like"/>
    <property type="match status" value="1"/>
</dbReference>
<dbReference type="eggNOG" id="ENOG502RKJM">
    <property type="taxonomic scope" value="Eukaryota"/>
</dbReference>
<dbReference type="InterPro" id="IPR009057">
    <property type="entry name" value="Homeodomain-like_sf"/>
</dbReference>
<gene>
    <name evidence="1" type="ORF">MYCGRDRAFT_108936</name>
</gene>
<evidence type="ECO:0000313" key="2">
    <source>
        <dbReference type="Proteomes" id="UP000008062"/>
    </source>
</evidence>
<dbReference type="RefSeq" id="XP_003853585.1">
    <property type="nucleotide sequence ID" value="XM_003853537.1"/>
</dbReference>
<dbReference type="KEGG" id="ztr:MYCGRDRAFT_108936"/>
<sequence length="496" mass="55391">MADIDLNSARQTRLPAITFKEPRAHDFPIVKFTCPHPHDTCMAIKGWLLNSVKEGALERRVIRMERLHLSDLPTETEGSLILLEYAAQADELRISILALVMPRDPNIRWFYSAKPIDDLLTTLAELEYITTPLVREPTPDHRIWGKVKKREPELRIPLPRRMMNGEEQEGEPDHHCRLFVFVRQCFLNSIAVPHHPDYIEALKFTDYSPEIMDPDTALTRIQADEISAHSKDGKDLSDDRYLLELHPAEREIASLVHLNCAEYLLMKRKFFFEFYIEMMHTNKHVEGGKQRVKSDRAHQRWLEDTEPWKLPSARARRCVAGWKVLGLLDERVLFAWIRSGGKSASSKHSAEMTSSGVIDWVGIGSGSEVVVVGSGSGSGVGVGVGVVVSVATQLAQLEVSTHACWPPEPAHWENVVVDAQILPEEDPTPVDNAGRLVHTGREGRVENVVSSEVDGKELVVGGSELMLGGTSIRSDSVSSDMSVSGRTVAPCIQRGT</sequence>
<proteinExistence type="predicted"/>
<evidence type="ECO:0000313" key="1">
    <source>
        <dbReference type="EMBL" id="EGP88561.1"/>
    </source>
</evidence>
<dbReference type="OrthoDB" id="3642124at2759"/>
<dbReference type="Proteomes" id="UP000008062">
    <property type="component" value="Chromosome 4"/>
</dbReference>
<keyword evidence="2" id="KW-1185">Reference proteome</keyword>
<dbReference type="InParanoid" id="F9X842"/>
<protein>
    <submittedName>
        <fullName evidence="1">Uncharacterized protein</fullName>
    </submittedName>
</protein>
<dbReference type="AlphaFoldDB" id="F9X842"/>
<dbReference type="InterPro" id="IPR036388">
    <property type="entry name" value="WH-like_DNA-bd_sf"/>
</dbReference>
<organism evidence="1 2">
    <name type="scientific">Zymoseptoria tritici (strain CBS 115943 / IPO323)</name>
    <name type="common">Speckled leaf blotch fungus</name>
    <name type="synonym">Septoria tritici</name>
    <dbReference type="NCBI Taxonomy" id="336722"/>
    <lineage>
        <taxon>Eukaryota</taxon>
        <taxon>Fungi</taxon>
        <taxon>Dikarya</taxon>
        <taxon>Ascomycota</taxon>
        <taxon>Pezizomycotina</taxon>
        <taxon>Dothideomycetes</taxon>
        <taxon>Dothideomycetidae</taxon>
        <taxon>Mycosphaerellales</taxon>
        <taxon>Mycosphaerellaceae</taxon>
        <taxon>Zymoseptoria</taxon>
    </lineage>
</organism>
<dbReference type="OMA" id="VMPWISE"/>
<dbReference type="Gene3D" id="1.10.10.10">
    <property type="entry name" value="Winged helix-like DNA-binding domain superfamily/Winged helix DNA-binding domain"/>
    <property type="match status" value="1"/>
</dbReference>
<dbReference type="EMBL" id="CM001199">
    <property type="protein sequence ID" value="EGP88561.1"/>
    <property type="molecule type" value="Genomic_DNA"/>
</dbReference>
<accession>F9X842</accession>
<reference evidence="1 2" key="1">
    <citation type="journal article" date="2011" name="PLoS Genet.">
        <title>Finished genome of the fungal wheat pathogen Mycosphaerella graminicola reveals dispensome structure, chromosome plasticity, and stealth pathogenesis.</title>
        <authorList>
            <person name="Goodwin S.B."/>
            <person name="Ben M'barek S."/>
            <person name="Dhillon B."/>
            <person name="Wittenberg A.H.J."/>
            <person name="Crane C.F."/>
            <person name="Hane J.K."/>
            <person name="Foster A.J."/>
            <person name="Van der Lee T.A.J."/>
            <person name="Grimwood J."/>
            <person name="Aerts A."/>
            <person name="Antoniw J."/>
            <person name="Bailey A."/>
            <person name="Bluhm B."/>
            <person name="Bowler J."/>
            <person name="Bristow J."/>
            <person name="van der Burgt A."/>
            <person name="Canto-Canche B."/>
            <person name="Churchill A.C.L."/>
            <person name="Conde-Ferraez L."/>
            <person name="Cools H.J."/>
            <person name="Coutinho P.M."/>
            <person name="Csukai M."/>
            <person name="Dehal P."/>
            <person name="De Wit P."/>
            <person name="Donzelli B."/>
            <person name="van de Geest H.C."/>
            <person name="van Ham R.C.H.J."/>
            <person name="Hammond-Kosack K.E."/>
            <person name="Henrissat B."/>
            <person name="Kilian A."/>
            <person name="Kobayashi A.K."/>
            <person name="Koopmann E."/>
            <person name="Kourmpetis Y."/>
            <person name="Kuzniar A."/>
            <person name="Lindquist E."/>
            <person name="Lombard V."/>
            <person name="Maliepaard C."/>
            <person name="Martins N."/>
            <person name="Mehrabi R."/>
            <person name="Nap J.P.H."/>
            <person name="Ponomarenko A."/>
            <person name="Rudd J.J."/>
            <person name="Salamov A."/>
            <person name="Schmutz J."/>
            <person name="Schouten H.J."/>
            <person name="Shapiro H."/>
            <person name="Stergiopoulos I."/>
            <person name="Torriani S.F.F."/>
            <person name="Tu H."/>
            <person name="de Vries R.P."/>
            <person name="Waalwijk C."/>
            <person name="Ware S.B."/>
            <person name="Wiebenga A."/>
            <person name="Zwiers L.-H."/>
            <person name="Oliver R.P."/>
            <person name="Grigoriev I.V."/>
            <person name="Kema G.H.J."/>
        </authorList>
    </citation>
    <scope>NUCLEOTIDE SEQUENCE [LARGE SCALE GENOMIC DNA]</scope>
    <source>
        <strain evidence="2">CBS 115943 / IPO323</strain>
    </source>
</reference>
<dbReference type="GeneID" id="13397137"/>
<name>F9X842_ZYMTI</name>
<dbReference type="HOGENOM" id="CLU_550064_0_0_1"/>